<evidence type="ECO:0008006" key="3">
    <source>
        <dbReference type="Google" id="ProtNLM"/>
    </source>
</evidence>
<keyword evidence="2" id="KW-1185">Reference proteome</keyword>
<name>I8T8P9_9GAMM</name>
<reference evidence="1 2" key="1">
    <citation type="journal article" date="2012" name="J. Bacteriol.">
        <title>Genome Sequence of n-Alkane-Degrading Hydrocarboniphaga effusa Strain AP103T (ATCC BAA-332T).</title>
        <authorList>
            <person name="Chang H.K."/>
            <person name="Zylstra G.J."/>
            <person name="Chae J.C."/>
        </authorList>
    </citation>
    <scope>NUCLEOTIDE SEQUENCE [LARGE SCALE GENOMIC DNA]</scope>
    <source>
        <strain evidence="1 2">AP103</strain>
    </source>
</reference>
<proteinExistence type="predicted"/>
<sequence>MSVGHIYHYFPAKEALIAAIVETKLGEFFMKMAEAARDSSLLEALTAHHEGPENEARRRERALFLEILAEGERNPQIAELMRKANDSMLDRQRQIVRALEPAASKLPEAELNRRLEMFNALQKAVHLLPRTAEGCSTYERVVEPMIRSLLQFDSDFFQPKS</sequence>
<evidence type="ECO:0000313" key="2">
    <source>
        <dbReference type="Proteomes" id="UP000003704"/>
    </source>
</evidence>
<gene>
    <name evidence="1" type="ORF">WQQ_04720</name>
</gene>
<dbReference type="SUPFAM" id="SSF46689">
    <property type="entry name" value="Homeodomain-like"/>
    <property type="match status" value="1"/>
</dbReference>
<protein>
    <recommendedName>
        <fullName evidence="3">TetR family transcriptional regulator</fullName>
    </recommendedName>
</protein>
<dbReference type="STRING" id="1172194.WQQ_04720"/>
<dbReference type="InterPro" id="IPR009057">
    <property type="entry name" value="Homeodomain-like_sf"/>
</dbReference>
<evidence type="ECO:0000313" key="1">
    <source>
        <dbReference type="EMBL" id="EIT70335.1"/>
    </source>
</evidence>
<comment type="caution">
    <text evidence="1">The sequence shown here is derived from an EMBL/GenBank/DDBJ whole genome shotgun (WGS) entry which is preliminary data.</text>
</comment>
<organism evidence="1 2">
    <name type="scientific">Hydrocarboniphaga effusa AP103</name>
    <dbReference type="NCBI Taxonomy" id="1172194"/>
    <lineage>
        <taxon>Bacteria</taxon>
        <taxon>Pseudomonadati</taxon>
        <taxon>Pseudomonadota</taxon>
        <taxon>Gammaproteobacteria</taxon>
        <taxon>Nevskiales</taxon>
        <taxon>Nevskiaceae</taxon>
        <taxon>Hydrocarboniphaga</taxon>
    </lineage>
</organism>
<accession>I8T8P9</accession>
<dbReference type="Proteomes" id="UP000003704">
    <property type="component" value="Unassembled WGS sequence"/>
</dbReference>
<dbReference type="Gene3D" id="1.10.357.10">
    <property type="entry name" value="Tetracycline Repressor, domain 2"/>
    <property type="match status" value="1"/>
</dbReference>
<dbReference type="EMBL" id="AKGD01000001">
    <property type="protein sequence ID" value="EIT70335.1"/>
    <property type="molecule type" value="Genomic_DNA"/>
</dbReference>
<dbReference type="AlphaFoldDB" id="I8T8P9"/>